<dbReference type="PANTHER" id="PTHR46534:SF1">
    <property type="entry name" value="IGGFC-BINDING PROTEIN N-TERMINAL DOMAIN-CONTAINING PROTEIN"/>
    <property type="match status" value="1"/>
</dbReference>
<keyword evidence="4" id="KW-1185">Reference proteome</keyword>
<dbReference type="OMA" id="CVINDEF"/>
<dbReference type="CTD" id="20240659"/>
<organism evidence="3 4">
    <name type="scientific">Lottia gigantea</name>
    <name type="common">Giant owl limpet</name>
    <dbReference type="NCBI Taxonomy" id="225164"/>
    <lineage>
        <taxon>Eukaryota</taxon>
        <taxon>Metazoa</taxon>
        <taxon>Spiralia</taxon>
        <taxon>Lophotrochozoa</taxon>
        <taxon>Mollusca</taxon>
        <taxon>Gastropoda</taxon>
        <taxon>Patellogastropoda</taxon>
        <taxon>Lottioidea</taxon>
        <taxon>Lottiidae</taxon>
        <taxon>Lottia</taxon>
    </lineage>
</organism>
<accession>V3ZNJ5</accession>
<dbReference type="Pfam" id="PF17517">
    <property type="entry name" value="IgGFc_binding"/>
    <property type="match status" value="1"/>
</dbReference>
<dbReference type="RefSeq" id="XP_009063377.1">
    <property type="nucleotide sequence ID" value="XM_009065129.1"/>
</dbReference>
<dbReference type="InterPro" id="IPR035234">
    <property type="entry name" value="IgGFc-bd_N"/>
</dbReference>
<dbReference type="OrthoDB" id="10005154at2759"/>
<dbReference type="PANTHER" id="PTHR46534">
    <property type="entry name" value="IGGFC_BINDING DOMAIN-CONTAINING PROTEIN"/>
    <property type="match status" value="1"/>
</dbReference>
<feature type="signal peptide" evidence="1">
    <location>
        <begin position="1"/>
        <end position="21"/>
    </location>
</feature>
<dbReference type="HOGENOM" id="CLU_458052_0_0_1"/>
<dbReference type="KEGG" id="lgi:LOTGIDRAFT_167623"/>
<evidence type="ECO:0000256" key="1">
    <source>
        <dbReference type="SAM" id="SignalP"/>
    </source>
</evidence>
<dbReference type="EMBL" id="KB203219">
    <property type="protein sequence ID" value="ESO85872.1"/>
    <property type="molecule type" value="Genomic_DNA"/>
</dbReference>
<dbReference type="GeneID" id="20240659"/>
<name>V3ZNJ5_LOTGI</name>
<evidence type="ECO:0000259" key="2">
    <source>
        <dbReference type="Pfam" id="PF17517"/>
    </source>
</evidence>
<evidence type="ECO:0000313" key="3">
    <source>
        <dbReference type="EMBL" id="ESO85872.1"/>
    </source>
</evidence>
<dbReference type="Proteomes" id="UP000030746">
    <property type="component" value="Unassembled WGS sequence"/>
</dbReference>
<proteinExistence type="predicted"/>
<feature type="chain" id="PRO_5004716184" description="IgGFc-binding protein N-terminal domain-containing protein" evidence="1">
    <location>
        <begin position="22"/>
        <end position="596"/>
    </location>
</feature>
<gene>
    <name evidence="3" type="ORF">LOTGIDRAFT_167623</name>
</gene>
<reference evidence="3 4" key="1">
    <citation type="journal article" date="2013" name="Nature">
        <title>Insights into bilaterian evolution from three spiralian genomes.</title>
        <authorList>
            <person name="Simakov O."/>
            <person name="Marletaz F."/>
            <person name="Cho S.J."/>
            <person name="Edsinger-Gonzales E."/>
            <person name="Havlak P."/>
            <person name="Hellsten U."/>
            <person name="Kuo D.H."/>
            <person name="Larsson T."/>
            <person name="Lv J."/>
            <person name="Arendt D."/>
            <person name="Savage R."/>
            <person name="Osoegawa K."/>
            <person name="de Jong P."/>
            <person name="Grimwood J."/>
            <person name="Chapman J.A."/>
            <person name="Shapiro H."/>
            <person name="Aerts A."/>
            <person name="Otillar R.P."/>
            <person name="Terry A.Y."/>
            <person name="Boore J.L."/>
            <person name="Grigoriev I.V."/>
            <person name="Lindberg D.R."/>
            <person name="Seaver E.C."/>
            <person name="Weisblat D.A."/>
            <person name="Putnam N.H."/>
            <person name="Rokhsar D.S."/>
        </authorList>
    </citation>
    <scope>NUCLEOTIDE SEQUENCE [LARGE SCALE GENOMIC DNA]</scope>
</reference>
<evidence type="ECO:0000313" key="4">
    <source>
        <dbReference type="Proteomes" id="UP000030746"/>
    </source>
</evidence>
<sequence>MECHVQVVFLCLVFFIPAVCSNPGKEFLLAFPQNLGSGTHDMDILITSVVDSNLTVILTFNAPPDFAEPSSVQFTLSPKERYEMKVSNTLRMSVGNLKENKSMTIWSSEDIIVQVFNKHNSNGDAYLALPVDIFGTEFYSVNYEVTMDGSASYLVVVAWEDDTTVTIRLPIFQSDIELHFEGRYYGSGETVTIQLSAKEVFQLQISADLTGSHITSNRPVFTISGQNRTTVLHKTCKSHMMDVLPPLGSVSTEYVTVSYPDIGAFYRDDMYRIISTSVNTTVTIGGTQTITLDRDGDFYDLFVSAFVYNFVHASKPIYVTQMSSSYFNHSARFGDPSLMILTPLQAKRSSYIFSSMKYTTYRVFITIVIDESSSTTLHLDGAPFTTQWYPVTGKPSLVVGMVEINQIDLVSHHIHHPDGVAFLAYLQAGETCEAYALPLGYYVTSSPKPCEESSTSPGDGLDNNCNGEVDEEVCCIRNGESGMIYYNDVKNRDCLAPAGYTTSDIICCGENNQQYLCRDGTQNQVPQTNTTLENNFFPSLFSEMVLEAGSNPIETIKHPGEIDTMLKTVLYPKDFDSVSGWIPDVGDGSVLKMMLI</sequence>
<keyword evidence="1" id="KW-0732">Signal</keyword>
<protein>
    <recommendedName>
        <fullName evidence="2">IgGFc-binding protein N-terminal domain-containing protein</fullName>
    </recommendedName>
</protein>
<feature type="domain" description="IgGFc-binding protein N-terminal" evidence="2">
    <location>
        <begin position="124"/>
        <end position="423"/>
    </location>
</feature>
<dbReference type="AlphaFoldDB" id="V3ZNJ5"/>